<dbReference type="SUPFAM" id="SSF82866">
    <property type="entry name" value="Multidrug efflux transporter AcrB transmembrane domain"/>
    <property type="match status" value="1"/>
</dbReference>
<organism evidence="2 3">
    <name type="scientific">Burkholderia ubonensis</name>
    <dbReference type="NCBI Taxonomy" id="101571"/>
    <lineage>
        <taxon>Bacteria</taxon>
        <taxon>Pseudomonadati</taxon>
        <taxon>Pseudomonadota</taxon>
        <taxon>Betaproteobacteria</taxon>
        <taxon>Burkholderiales</taxon>
        <taxon>Burkholderiaceae</taxon>
        <taxon>Burkholderia</taxon>
        <taxon>Burkholderia cepacia complex</taxon>
    </lineage>
</organism>
<comment type="caution">
    <text evidence="2">The sequence shown here is derived from an EMBL/GenBank/DDBJ whole genome shotgun (WGS) entry which is preliminary data.</text>
</comment>
<evidence type="ECO:0008006" key="4">
    <source>
        <dbReference type="Google" id="ProtNLM"/>
    </source>
</evidence>
<keyword evidence="1" id="KW-1133">Transmembrane helix</keyword>
<dbReference type="Proteomes" id="UP000065521">
    <property type="component" value="Unassembled WGS sequence"/>
</dbReference>
<dbReference type="Gene3D" id="1.20.1640.10">
    <property type="entry name" value="Multidrug efflux transporter AcrB transmembrane domain"/>
    <property type="match status" value="1"/>
</dbReference>
<feature type="transmembrane region" description="Helical" evidence="1">
    <location>
        <begin position="34"/>
        <end position="54"/>
    </location>
</feature>
<reference evidence="2 3" key="1">
    <citation type="submission" date="2015-11" db="EMBL/GenBank/DDBJ databases">
        <title>Expanding the genomic diversity of Burkholderia species for the development of highly accurate diagnostics.</title>
        <authorList>
            <person name="Sahl J."/>
            <person name="Keim P."/>
            <person name="Wagner D."/>
        </authorList>
    </citation>
    <scope>NUCLEOTIDE SEQUENCE [LARGE SCALE GENOMIC DNA]</scope>
    <source>
        <strain evidence="2 3">RF32-BP4</strain>
    </source>
</reference>
<keyword evidence="1" id="KW-0472">Membrane</keyword>
<dbReference type="AlphaFoldDB" id="A0A117XCK7"/>
<dbReference type="EMBL" id="LOTN01000016">
    <property type="protein sequence ID" value="KUZ93577.1"/>
    <property type="molecule type" value="Genomic_DNA"/>
</dbReference>
<name>A0A117XCK7_9BURK</name>
<evidence type="ECO:0000313" key="3">
    <source>
        <dbReference type="Proteomes" id="UP000065521"/>
    </source>
</evidence>
<accession>A0A117XCK7</accession>
<keyword evidence="1" id="KW-0812">Transmembrane</keyword>
<sequence length="74" mass="8012">MHRARPVALTAAATVLAMIPLTRSIFWAPMAITGSLTVATLLTILFMPALYAAWFNVRRATTAQAQNRSPVDPS</sequence>
<protein>
    <recommendedName>
        <fullName evidence="4">AcrB/AcrD/AcrF family protein</fullName>
    </recommendedName>
</protein>
<evidence type="ECO:0000313" key="2">
    <source>
        <dbReference type="EMBL" id="KUZ93577.1"/>
    </source>
</evidence>
<gene>
    <name evidence="2" type="ORF">WI38_08245</name>
</gene>
<proteinExistence type="predicted"/>
<evidence type="ECO:0000256" key="1">
    <source>
        <dbReference type="SAM" id="Phobius"/>
    </source>
</evidence>